<comment type="caution">
    <text evidence="2">The sequence shown here is derived from an EMBL/GenBank/DDBJ whole genome shotgun (WGS) entry which is preliminary data.</text>
</comment>
<dbReference type="CDD" id="cd00761">
    <property type="entry name" value="Glyco_tranf_GTA_type"/>
    <property type="match status" value="1"/>
</dbReference>
<dbReference type="RefSeq" id="WP_132464426.1">
    <property type="nucleotide sequence ID" value="NZ_SLXP01000011.1"/>
</dbReference>
<dbReference type="OrthoDB" id="5291101at2"/>
<dbReference type="Proteomes" id="UP000294835">
    <property type="component" value="Unassembled WGS sequence"/>
</dbReference>
<keyword evidence="2" id="KW-0808">Transferase</keyword>
<reference evidence="2 3" key="1">
    <citation type="submission" date="2019-03" db="EMBL/GenBank/DDBJ databases">
        <title>Genomic Encyclopedia of Type Strains, Phase IV (KMG-IV): sequencing the most valuable type-strain genomes for metagenomic binning, comparative biology and taxonomic classification.</title>
        <authorList>
            <person name="Goeker M."/>
        </authorList>
    </citation>
    <scope>NUCLEOTIDE SEQUENCE [LARGE SCALE GENOMIC DNA]</scope>
    <source>
        <strain evidence="2 3">DSM 18063</strain>
    </source>
</reference>
<gene>
    <name evidence="2" type="ORF">EV662_11150</name>
</gene>
<name>A0A4R2PUD6_9RHOB</name>
<dbReference type="EMBL" id="SLXP01000011">
    <property type="protein sequence ID" value="TCP39570.1"/>
    <property type="molecule type" value="Genomic_DNA"/>
</dbReference>
<organism evidence="2 3">
    <name type="scientific">Rhodovulum marinum</name>
    <dbReference type="NCBI Taxonomy" id="320662"/>
    <lineage>
        <taxon>Bacteria</taxon>
        <taxon>Pseudomonadati</taxon>
        <taxon>Pseudomonadota</taxon>
        <taxon>Alphaproteobacteria</taxon>
        <taxon>Rhodobacterales</taxon>
        <taxon>Paracoccaceae</taxon>
        <taxon>Rhodovulum</taxon>
    </lineage>
</organism>
<dbReference type="PANTHER" id="PTHR22916:SF3">
    <property type="entry name" value="UDP-GLCNAC:BETAGAL BETA-1,3-N-ACETYLGLUCOSAMINYLTRANSFERASE-LIKE PROTEIN 1"/>
    <property type="match status" value="1"/>
</dbReference>
<evidence type="ECO:0000313" key="3">
    <source>
        <dbReference type="Proteomes" id="UP000294835"/>
    </source>
</evidence>
<dbReference type="AlphaFoldDB" id="A0A4R2PUD6"/>
<dbReference type="InterPro" id="IPR001173">
    <property type="entry name" value="Glyco_trans_2-like"/>
</dbReference>
<evidence type="ECO:0000259" key="1">
    <source>
        <dbReference type="Pfam" id="PF00535"/>
    </source>
</evidence>
<dbReference type="Gene3D" id="3.90.550.10">
    <property type="entry name" value="Spore Coat Polysaccharide Biosynthesis Protein SpsA, Chain A"/>
    <property type="match status" value="1"/>
</dbReference>
<evidence type="ECO:0000313" key="2">
    <source>
        <dbReference type="EMBL" id="TCP39570.1"/>
    </source>
</evidence>
<dbReference type="Pfam" id="PF00535">
    <property type="entry name" value="Glycos_transf_2"/>
    <property type="match status" value="1"/>
</dbReference>
<dbReference type="PANTHER" id="PTHR22916">
    <property type="entry name" value="GLYCOSYLTRANSFERASE"/>
    <property type="match status" value="1"/>
</dbReference>
<feature type="domain" description="Glycosyltransferase 2-like" evidence="1">
    <location>
        <begin position="13"/>
        <end position="138"/>
    </location>
</feature>
<protein>
    <submittedName>
        <fullName evidence="2">Glycosyl transferase family 2</fullName>
    </submittedName>
</protein>
<accession>A0A4R2PUD6</accession>
<dbReference type="InterPro" id="IPR029044">
    <property type="entry name" value="Nucleotide-diphossugar_trans"/>
</dbReference>
<keyword evidence="3" id="KW-1185">Reference proteome</keyword>
<dbReference type="SUPFAM" id="SSF53448">
    <property type="entry name" value="Nucleotide-diphospho-sugar transferases"/>
    <property type="match status" value="1"/>
</dbReference>
<proteinExistence type="predicted"/>
<dbReference type="GO" id="GO:0016758">
    <property type="term" value="F:hexosyltransferase activity"/>
    <property type="evidence" value="ECO:0007669"/>
    <property type="project" value="UniProtKB-ARBA"/>
</dbReference>
<sequence>MTQPAPDPRAYVVISPCRNEAAYMRRTLDSVVAQSERPALWVIVDDGSTDDTPAILAEYAARHDWIRIVLKPDRGHRAVGPGVIEAFYAGLETVSLDDYAYLCKLDLDLDLPPRYFEILMDRMQADPRIGTCSGKAYFRNADGNLVSERIGDEMSLGMTKFYSVACFRQIGGFVREVMWDGIDCHKARQLGWTPVSWDDPDLRFEHLRPMGSSQTSIYTGRRRHGFGQYYMGTDPLFMLASAINRMRQPPLVLGGLAMLQGYFGAMARRIPQHDDPDLAAFLRSYQRRALLVGKARAVAEIEAERAALWSAAVQPVSETAV</sequence>